<keyword evidence="9" id="KW-0249">Electron transport</keyword>
<evidence type="ECO:0000256" key="6">
    <source>
        <dbReference type="ARBA" id="ARBA00022723"/>
    </source>
</evidence>
<feature type="binding site" evidence="16">
    <location>
        <position position="161"/>
    </location>
    <ligand>
        <name>Fe cation</name>
        <dbReference type="ChEBI" id="CHEBI:24875"/>
        <label>1</label>
    </ligand>
</feature>
<evidence type="ECO:0000256" key="10">
    <source>
        <dbReference type="ARBA" id="ARBA00022989"/>
    </source>
</evidence>
<evidence type="ECO:0000256" key="13">
    <source>
        <dbReference type="ARBA" id="ARBA00023128"/>
    </source>
</evidence>
<evidence type="ECO:0000256" key="9">
    <source>
        <dbReference type="ARBA" id="ARBA00022982"/>
    </source>
</evidence>
<evidence type="ECO:0000256" key="7">
    <source>
        <dbReference type="ARBA" id="ARBA00022792"/>
    </source>
</evidence>
<dbReference type="EMBL" id="CALNXJ010000022">
    <property type="protein sequence ID" value="CAH3126583.1"/>
    <property type="molecule type" value="Genomic_DNA"/>
</dbReference>
<dbReference type="InterPro" id="IPR038659">
    <property type="entry name" value="AOX_sf"/>
</dbReference>
<accession>A0AAU9WVF0</accession>
<dbReference type="GO" id="GO:0046872">
    <property type="term" value="F:metal ion binding"/>
    <property type="evidence" value="ECO:0007669"/>
    <property type="project" value="UniProtKB-KW"/>
</dbReference>
<evidence type="ECO:0000256" key="15">
    <source>
        <dbReference type="ARBA" id="ARBA00025285"/>
    </source>
</evidence>
<keyword evidence="10 17" id="KW-1133">Transmembrane helix</keyword>
<dbReference type="FunFam" id="1.20.1260.140:FF:000002">
    <property type="entry name" value="Alternative oxidase"/>
    <property type="match status" value="1"/>
</dbReference>
<dbReference type="GO" id="GO:0009916">
    <property type="term" value="F:alternative oxidase activity"/>
    <property type="evidence" value="ECO:0007669"/>
    <property type="project" value="InterPro"/>
</dbReference>
<feature type="binding site" evidence="16">
    <location>
        <position position="251"/>
    </location>
    <ligand>
        <name>Fe cation</name>
        <dbReference type="ChEBI" id="CHEBI:24875"/>
        <label>2</label>
    </ligand>
</feature>
<keyword evidence="12 16" id="KW-0408">Iron</keyword>
<feature type="transmembrane region" description="Helical" evidence="17">
    <location>
        <begin position="215"/>
        <end position="238"/>
    </location>
</feature>
<comment type="similarity">
    <text evidence="2">Belongs to the alternative oxidase family.</text>
</comment>
<keyword evidence="13" id="KW-0496">Mitochondrion</keyword>
<keyword evidence="7" id="KW-0999">Mitochondrion inner membrane</keyword>
<protein>
    <recommendedName>
        <fullName evidence="20">Alternative oxidase</fullName>
    </recommendedName>
</protein>
<evidence type="ECO:0008006" key="20">
    <source>
        <dbReference type="Google" id="ProtNLM"/>
    </source>
</evidence>
<dbReference type="Pfam" id="PF01786">
    <property type="entry name" value="AOX"/>
    <property type="match status" value="1"/>
</dbReference>
<feature type="binding site" evidence="16">
    <location>
        <position position="305"/>
    </location>
    <ligand>
        <name>Fe cation</name>
        <dbReference type="ChEBI" id="CHEBI:24875"/>
        <label>1</label>
    </ligand>
</feature>
<evidence type="ECO:0000256" key="16">
    <source>
        <dbReference type="PIRSR" id="PIRSR005229-1"/>
    </source>
</evidence>
<evidence type="ECO:0000256" key="5">
    <source>
        <dbReference type="ARBA" id="ARBA00022692"/>
    </source>
</evidence>
<evidence type="ECO:0000256" key="4">
    <source>
        <dbReference type="ARBA" id="ARBA00022660"/>
    </source>
</evidence>
<keyword evidence="19" id="KW-1185">Reference proteome</keyword>
<dbReference type="Proteomes" id="UP001159428">
    <property type="component" value="Unassembled WGS sequence"/>
</dbReference>
<comment type="cofactor">
    <cofactor evidence="16">
        <name>Fe cation</name>
        <dbReference type="ChEBI" id="CHEBI:24875"/>
    </cofactor>
    <text evidence="16">Binds 2 iron ions per subunit.</text>
</comment>
<evidence type="ECO:0000256" key="8">
    <source>
        <dbReference type="ARBA" id="ARBA00022946"/>
    </source>
</evidence>
<keyword evidence="8" id="KW-0809">Transit peptide</keyword>
<dbReference type="PANTHER" id="PTHR31803">
    <property type="entry name" value="ALTERNATIVE OXIDASE"/>
    <property type="match status" value="1"/>
</dbReference>
<dbReference type="GO" id="GO:0005743">
    <property type="term" value="C:mitochondrial inner membrane"/>
    <property type="evidence" value="ECO:0007669"/>
    <property type="project" value="UniProtKB-SubCell"/>
</dbReference>
<keyword evidence="14 17" id="KW-0472">Membrane</keyword>
<dbReference type="GO" id="GO:0010230">
    <property type="term" value="P:alternative respiration"/>
    <property type="evidence" value="ECO:0007669"/>
    <property type="project" value="TreeGrafter"/>
</dbReference>
<sequence>MFKMAITGLQRVPLSMRGIENCFTFVKPISEVDFVRKLCGIAQPRRTGASLFSTNAILNQSTSEVQQPTPVVTTPSKETAISHFGKNGSTTGDEAYRMPHPVWTAEDVLSVKITHQKPQKFVDELAYKSVQALRAAFDIISLYRFMELDENRWLNRIIMLETIAGVPGMIAGMTRHFHALRRLQRDNGWIHTLLEEAENERMHLMTALEMKQPGILFRGAILLAQGTFVNLFFLAYLISPKFCHRFVGYLEEEAVKTYTHCIECIDSGKLPLWENLLAPKIAVNYWKLPEGSRMRDVILAIRADEAHHRVVNHTLSSLPLCAPNPFHPGEKKL</sequence>
<keyword evidence="11" id="KW-0560">Oxidoreductase</keyword>
<evidence type="ECO:0000313" key="19">
    <source>
        <dbReference type="Proteomes" id="UP001159428"/>
    </source>
</evidence>
<comment type="subcellular location">
    <subcellularLocation>
        <location evidence="1">Mitochondrion inner membrane</location>
    </subcellularLocation>
</comment>
<keyword evidence="5 17" id="KW-0812">Transmembrane</keyword>
<feature type="binding site" evidence="16">
    <location>
        <position position="305"/>
    </location>
    <ligand>
        <name>Fe cation</name>
        <dbReference type="ChEBI" id="CHEBI:24875"/>
        <label>2</label>
    </ligand>
</feature>
<feature type="binding site" evidence="16">
    <location>
        <position position="308"/>
    </location>
    <ligand>
        <name>Fe cation</name>
        <dbReference type="ChEBI" id="CHEBI:24875"/>
        <label>2</label>
    </ligand>
</feature>
<comment type="function">
    <text evidence="15">Catalyzes cyanide-resistant oxygen consumption. May increase respiration when the cytochrome respiratory pathway is restricted, or in response to low temperatures.</text>
</comment>
<name>A0AAU9WVF0_9CNID</name>
<dbReference type="InterPro" id="IPR002680">
    <property type="entry name" value="AOX"/>
</dbReference>
<evidence type="ECO:0000256" key="3">
    <source>
        <dbReference type="ARBA" id="ARBA00022448"/>
    </source>
</evidence>
<organism evidence="18 19">
    <name type="scientific">Pocillopora meandrina</name>
    <dbReference type="NCBI Taxonomy" id="46732"/>
    <lineage>
        <taxon>Eukaryota</taxon>
        <taxon>Metazoa</taxon>
        <taxon>Cnidaria</taxon>
        <taxon>Anthozoa</taxon>
        <taxon>Hexacorallia</taxon>
        <taxon>Scleractinia</taxon>
        <taxon>Astrocoeniina</taxon>
        <taxon>Pocilloporidae</taxon>
        <taxon>Pocillopora</taxon>
    </lineage>
</organism>
<keyword evidence="4" id="KW-0679">Respiratory chain</keyword>
<reference evidence="18 19" key="1">
    <citation type="submission" date="2022-05" db="EMBL/GenBank/DDBJ databases">
        <authorList>
            <consortium name="Genoscope - CEA"/>
            <person name="William W."/>
        </authorList>
    </citation>
    <scope>NUCLEOTIDE SEQUENCE [LARGE SCALE GENOMIC DNA]</scope>
</reference>
<proteinExistence type="inferred from homology"/>
<evidence type="ECO:0000256" key="12">
    <source>
        <dbReference type="ARBA" id="ARBA00023004"/>
    </source>
</evidence>
<dbReference type="PANTHER" id="PTHR31803:SF3">
    <property type="entry name" value="ALTERNATIVE OXIDASE"/>
    <property type="match status" value="1"/>
</dbReference>
<evidence type="ECO:0000256" key="2">
    <source>
        <dbReference type="ARBA" id="ARBA00008388"/>
    </source>
</evidence>
<keyword evidence="3" id="KW-0813">Transport</keyword>
<dbReference type="Gene3D" id="1.20.1260.140">
    <property type="entry name" value="Alternative oxidase"/>
    <property type="match status" value="1"/>
</dbReference>
<evidence type="ECO:0000256" key="1">
    <source>
        <dbReference type="ARBA" id="ARBA00004273"/>
    </source>
</evidence>
<dbReference type="CDD" id="cd01053">
    <property type="entry name" value="AOX"/>
    <property type="match status" value="1"/>
</dbReference>
<feature type="binding site" evidence="16">
    <location>
        <position position="200"/>
    </location>
    <ligand>
        <name>Fe cation</name>
        <dbReference type="ChEBI" id="CHEBI:24875"/>
        <label>2</label>
    </ligand>
</feature>
<keyword evidence="6 16" id="KW-0479">Metal-binding</keyword>
<dbReference type="PIRSF" id="PIRSF005229">
    <property type="entry name" value="AOX"/>
    <property type="match status" value="1"/>
</dbReference>
<evidence type="ECO:0000256" key="17">
    <source>
        <dbReference type="SAM" id="Phobius"/>
    </source>
</evidence>
<comment type="caution">
    <text evidence="18">The sequence shown here is derived from an EMBL/GenBank/DDBJ whole genome shotgun (WGS) entry which is preliminary data.</text>
</comment>
<dbReference type="AlphaFoldDB" id="A0AAU9WVF0"/>
<feature type="binding site" evidence="16">
    <location>
        <position position="203"/>
    </location>
    <ligand>
        <name>Fe cation</name>
        <dbReference type="ChEBI" id="CHEBI:24875"/>
        <label>1</label>
    </ligand>
</feature>
<gene>
    <name evidence="18" type="ORF">PMEA_00012765</name>
</gene>
<feature type="binding site" evidence="16">
    <location>
        <position position="200"/>
    </location>
    <ligand>
        <name>Fe cation</name>
        <dbReference type="ChEBI" id="CHEBI:24875"/>
        <label>1</label>
    </ligand>
</feature>
<evidence type="ECO:0000256" key="14">
    <source>
        <dbReference type="ARBA" id="ARBA00023136"/>
    </source>
</evidence>
<evidence type="ECO:0000313" key="18">
    <source>
        <dbReference type="EMBL" id="CAH3126583.1"/>
    </source>
</evidence>
<evidence type="ECO:0000256" key="11">
    <source>
        <dbReference type="ARBA" id="ARBA00023002"/>
    </source>
</evidence>